<dbReference type="InterPro" id="IPR009778">
    <property type="entry name" value="ROF"/>
</dbReference>
<reference evidence="1" key="1">
    <citation type="submission" date="2022-06" db="EMBL/GenBank/DDBJ databases">
        <title>Alkalimarinus sp. nov., isolated from gut of a Alitta virens.</title>
        <authorList>
            <person name="Yang A.I."/>
            <person name="Shin N.-R."/>
        </authorList>
    </citation>
    <scope>NUCLEOTIDE SEQUENCE</scope>
    <source>
        <strain evidence="1">A2M4</strain>
    </source>
</reference>
<accession>A0ABY6N3G6</accession>
<organism evidence="1 2">
    <name type="scientific">Alkalimarinus alittae</name>
    <dbReference type="NCBI Taxonomy" id="2961619"/>
    <lineage>
        <taxon>Bacteria</taxon>
        <taxon>Pseudomonadati</taxon>
        <taxon>Pseudomonadota</taxon>
        <taxon>Gammaproteobacteria</taxon>
        <taxon>Alteromonadales</taxon>
        <taxon>Alteromonadaceae</taxon>
        <taxon>Alkalimarinus</taxon>
    </lineage>
</organism>
<dbReference type="Proteomes" id="UP001163739">
    <property type="component" value="Chromosome"/>
</dbReference>
<dbReference type="EMBL" id="CP100390">
    <property type="protein sequence ID" value="UZE96657.1"/>
    <property type="molecule type" value="Genomic_DNA"/>
</dbReference>
<gene>
    <name evidence="1" type="ORF">NKI27_02580</name>
</gene>
<dbReference type="Pfam" id="PF07073">
    <property type="entry name" value="ROF"/>
    <property type="match status" value="1"/>
</dbReference>
<dbReference type="SUPFAM" id="SSF101744">
    <property type="entry name" value="Rof/RNase P subunit-like"/>
    <property type="match status" value="1"/>
</dbReference>
<name>A0ABY6N3G6_9ALTE</name>
<sequence>MSNILNCDLHDYLEIACLYQYRVTLVLKSGGKYTGIPQTTIAKSKGSCKYEVLIFDCENGNTEEIELMALSSMRVLTPHAKFTEVSF</sequence>
<proteinExistence type="predicted"/>
<dbReference type="InterPro" id="IPR023534">
    <property type="entry name" value="Rof/RNase_P-like"/>
</dbReference>
<dbReference type="InterPro" id="IPR038626">
    <property type="entry name" value="Rof-like_sf"/>
</dbReference>
<dbReference type="Gene3D" id="2.30.30.400">
    <property type="entry name" value="Rof-like"/>
    <property type="match status" value="1"/>
</dbReference>
<evidence type="ECO:0000313" key="2">
    <source>
        <dbReference type="Proteomes" id="UP001163739"/>
    </source>
</evidence>
<protein>
    <submittedName>
        <fullName evidence="1">Rho-binding antiterminator</fullName>
    </submittedName>
</protein>
<evidence type="ECO:0000313" key="1">
    <source>
        <dbReference type="EMBL" id="UZE96657.1"/>
    </source>
</evidence>
<keyword evidence="2" id="KW-1185">Reference proteome</keyword>
<dbReference type="RefSeq" id="WP_265048140.1">
    <property type="nucleotide sequence ID" value="NZ_CP100390.1"/>
</dbReference>